<evidence type="ECO:0000256" key="1">
    <source>
        <dbReference type="ARBA" id="ARBA00022714"/>
    </source>
</evidence>
<keyword evidence="7" id="KW-1185">Reference proteome</keyword>
<dbReference type="SUPFAM" id="SSF54292">
    <property type="entry name" value="2Fe-2S ferredoxin-like"/>
    <property type="match status" value="1"/>
</dbReference>
<dbReference type="Pfam" id="PF01799">
    <property type="entry name" value="Fer2_2"/>
    <property type="match status" value="1"/>
</dbReference>
<reference evidence="6 7" key="1">
    <citation type="submission" date="2024-08" db="EMBL/GenBank/DDBJ databases">
        <authorList>
            <person name="Lu H."/>
        </authorList>
    </citation>
    <scope>NUCLEOTIDE SEQUENCE [LARGE SCALE GENOMIC DNA]</scope>
    <source>
        <strain evidence="6 7">BYS78W</strain>
    </source>
</reference>
<dbReference type="PANTHER" id="PTHR44379:SF2">
    <property type="entry name" value="BLR6218 PROTEIN"/>
    <property type="match status" value="1"/>
</dbReference>
<dbReference type="Proteomes" id="UP001606134">
    <property type="component" value="Unassembled WGS sequence"/>
</dbReference>
<dbReference type="Pfam" id="PF00111">
    <property type="entry name" value="Fer2"/>
    <property type="match status" value="1"/>
</dbReference>
<dbReference type="PROSITE" id="PS51085">
    <property type="entry name" value="2FE2S_FER_2"/>
    <property type="match status" value="1"/>
</dbReference>
<evidence type="ECO:0000256" key="3">
    <source>
        <dbReference type="ARBA" id="ARBA00023004"/>
    </source>
</evidence>
<evidence type="ECO:0000313" key="6">
    <source>
        <dbReference type="EMBL" id="MFG6485956.1"/>
    </source>
</evidence>
<keyword evidence="4" id="KW-0411">Iron-sulfur</keyword>
<accession>A0ABW7H894</accession>
<organism evidence="6 7">
    <name type="scientific">Pelomonas candidula</name>
    <dbReference type="NCBI Taxonomy" id="3299025"/>
    <lineage>
        <taxon>Bacteria</taxon>
        <taxon>Pseudomonadati</taxon>
        <taxon>Pseudomonadota</taxon>
        <taxon>Betaproteobacteria</taxon>
        <taxon>Burkholderiales</taxon>
        <taxon>Sphaerotilaceae</taxon>
        <taxon>Roseateles</taxon>
    </lineage>
</organism>
<evidence type="ECO:0000256" key="2">
    <source>
        <dbReference type="ARBA" id="ARBA00022723"/>
    </source>
</evidence>
<name>A0ABW7H894_9BURK</name>
<sequence length="146" mass="15428">MPTYTLNVNGRDQQAAVSSSDMPLLWVLRDVLGLTGTKYGCGIEICGACTVWVNGEPQKSCDMDVSSAVGKRITTIEGLSPDRSHPAQKAWVLHQVPQCGYCQSGMLMSVAGAMNAGHHGAEIAGEVSNLCVCGTYQRIRTAVAGL</sequence>
<comment type="caution">
    <text evidence="6">The sequence shown here is derived from an EMBL/GenBank/DDBJ whole genome shotgun (WGS) entry which is preliminary data.</text>
</comment>
<gene>
    <name evidence="6" type="ORF">ACG04R_04680</name>
</gene>
<dbReference type="InterPro" id="IPR036884">
    <property type="entry name" value="2Fe-2S-bd_dom_sf"/>
</dbReference>
<dbReference type="EMBL" id="JBIGIC010000002">
    <property type="protein sequence ID" value="MFG6485956.1"/>
    <property type="molecule type" value="Genomic_DNA"/>
</dbReference>
<dbReference type="Gene3D" id="1.10.150.120">
    <property type="entry name" value="[2Fe-2S]-binding domain"/>
    <property type="match status" value="1"/>
</dbReference>
<evidence type="ECO:0000256" key="4">
    <source>
        <dbReference type="ARBA" id="ARBA00023014"/>
    </source>
</evidence>
<proteinExistence type="predicted"/>
<dbReference type="InterPro" id="IPR002888">
    <property type="entry name" value="2Fe-2S-bd"/>
</dbReference>
<dbReference type="Gene3D" id="3.10.20.30">
    <property type="match status" value="1"/>
</dbReference>
<dbReference type="SUPFAM" id="SSF47741">
    <property type="entry name" value="CO dehydrogenase ISP C-domain like"/>
    <property type="match status" value="1"/>
</dbReference>
<dbReference type="PANTHER" id="PTHR44379">
    <property type="entry name" value="OXIDOREDUCTASE WITH IRON-SULFUR SUBUNIT"/>
    <property type="match status" value="1"/>
</dbReference>
<evidence type="ECO:0000313" key="7">
    <source>
        <dbReference type="Proteomes" id="UP001606134"/>
    </source>
</evidence>
<dbReference type="InterPro" id="IPR001041">
    <property type="entry name" value="2Fe-2S_ferredoxin-type"/>
</dbReference>
<dbReference type="InterPro" id="IPR051452">
    <property type="entry name" value="Diverse_Oxidoreductases"/>
</dbReference>
<keyword evidence="2" id="KW-0479">Metal-binding</keyword>
<dbReference type="InterPro" id="IPR012675">
    <property type="entry name" value="Beta-grasp_dom_sf"/>
</dbReference>
<keyword evidence="3" id="KW-0408">Iron</keyword>
<dbReference type="InterPro" id="IPR036010">
    <property type="entry name" value="2Fe-2S_ferredoxin-like_sf"/>
</dbReference>
<evidence type="ECO:0000259" key="5">
    <source>
        <dbReference type="PROSITE" id="PS51085"/>
    </source>
</evidence>
<protein>
    <submittedName>
        <fullName evidence="6">(2Fe-2S)-binding protein</fullName>
    </submittedName>
</protein>
<feature type="domain" description="2Fe-2S ferredoxin-type" evidence="5">
    <location>
        <begin position="2"/>
        <end position="79"/>
    </location>
</feature>
<dbReference type="RefSeq" id="WP_394406768.1">
    <property type="nucleotide sequence ID" value="NZ_JBIGIC010000002.1"/>
</dbReference>
<keyword evidence="1" id="KW-0001">2Fe-2S</keyword>
<dbReference type="CDD" id="cd00207">
    <property type="entry name" value="fer2"/>
    <property type="match status" value="1"/>
</dbReference>